<accession>A0A873WJR0</accession>
<gene>
    <name evidence="1" type="ORF">CPT_Shaeky_049</name>
</gene>
<evidence type="ECO:0000313" key="2">
    <source>
        <dbReference type="Proteomes" id="UP000663581"/>
    </source>
</evidence>
<dbReference type="EMBL" id="MT701595">
    <property type="protein sequence ID" value="QPB09736.1"/>
    <property type="molecule type" value="Genomic_DNA"/>
</dbReference>
<reference evidence="1" key="1">
    <citation type="submission" date="2020-07" db="EMBL/GenBank/DDBJ databases">
        <title>Complete genome sequence of Streptomyces phage Shaeky.</title>
        <authorList>
            <person name="Shodrock S.L."/>
            <person name="Higbee T."/>
            <person name="Clark J.D."/>
            <person name="Hernandez I."/>
            <person name="Liu M."/>
            <person name="Burrowes B."/>
        </authorList>
    </citation>
    <scope>NUCLEOTIDE SEQUENCE</scope>
</reference>
<sequence length="79" mass="8986">MLTPNRIEIGHTDREGFALGNRDDAEFWTRQILLFPEDFVTVELPERGEYVTFEVEDGRVSTVLVTSGWPQLSGCPASW</sequence>
<evidence type="ECO:0000313" key="1">
    <source>
        <dbReference type="EMBL" id="QPB09736.1"/>
    </source>
</evidence>
<protein>
    <submittedName>
        <fullName evidence="1">Uncharacterized protein</fullName>
    </submittedName>
</protein>
<name>A0A873WJR0_9CAUD</name>
<organism evidence="1 2">
    <name type="scientific">Streptomyces phage Shaeky</name>
    <dbReference type="NCBI Taxonomy" id="2767586"/>
    <lineage>
        <taxon>Viruses</taxon>
        <taxon>Duplodnaviria</taxon>
        <taxon>Heunggongvirae</taxon>
        <taxon>Uroviricota</taxon>
        <taxon>Caudoviricetes</taxon>
        <taxon>Colingsworthviridae</taxon>
        <taxon>Shaekyvirus</taxon>
        <taxon>Shaekyvirus shaeky</taxon>
    </lineage>
</organism>
<dbReference type="Proteomes" id="UP000663581">
    <property type="component" value="Segment"/>
</dbReference>
<proteinExistence type="predicted"/>
<keyword evidence="2" id="KW-1185">Reference proteome</keyword>